<evidence type="ECO:0000313" key="10">
    <source>
        <dbReference type="Proteomes" id="UP000315295"/>
    </source>
</evidence>
<keyword evidence="4 6" id="KW-0863">Zinc-finger</keyword>
<feature type="domain" description="RING-type" evidence="8">
    <location>
        <begin position="133"/>
        <end position="179"/>
    </location>
</feature>
<evidence type="ECO:0000256" key="7">
    <source>
        <dbReference type="SAM" id="Phobius"/>
    </source>
</evidence>
<organism evidence="9 10">
    <name type="scientific">Malus baccata</name>
    <name type="common">Siberian crab apple</name>
    <name type="synonym">Pyrus baccata</name>
    <dbReference type="NCBI Taxonomy" id="106549"/>
    <lineage>
        <taxon>Eukaryota</taxon>
        <taxon>Viridiplantae</taxon>
        <taxon>Streptophyta</taxon>
        <taxon>Embryophyta</taxon>
        <taxon>Tracheophyta</taxon>
        <taxon>Spermatophyta</taxon>
        <taxon>Magnoliopsida</taxon>
        <taxon>eudicotyledons</taxon>
        <taxon>Gunneridae</taxon>
        <taxon>Pentapetalae</taxon>
        <taxon>rosids</taxon>
        <taxon>fabids</taxon>
        <taxon>Rosales</taxon>
        <taxon>Rosaceae</taxon>
        <taxon>Amygdaloideae</taxon>
        <taxon>Maleae</taxon>
        <taxon>Malus</taxon>
    </lineage>
</organism>
<comment type="function">
    <text evidence="1">Might act as an E3 ubiquitin-protein ligase, or as part of E3 complex, which accepts ubiquitin from specific E2 ubiquitin-conjugating enzymes and then transfers it to substrates.</text>
</comment>
<dbReference type="GO" id="GO:0016567">
    <property type="term" value="P:protein ubiquitination"/>
    <property type="evidence" value="ECO:0007669"/>
    <property type="project" value="InterPro"/>
</dbReference>
<comment type="similarity">
    <text evidence="2">Belongs to the RBR family. Ariadne subfamily.</text>
</comment>
<dbReference type="InterPro" id="IPR017907">
    <property type="entry name" value="Znf_RING_CS"/>
</dbReference>
<dbReference type="PROSITE" id="PS50089">
    <property type="entry name" value="ZF_RING_2"/>
    <property type="match status" value="1"/>
</dbReference>
<name>A0A540KSA3_MALBA</name>
<dbReference type="AlphaFoldDB" id="A0A540KSA3"/>
<keyword evidence="10" id="KW-1185">Reference proteome</keyword>
<dbReference type="GO" id="GO:0004842">
    <property type="term" value="F:ubiquitin-protein transferase activity"/>
    <property type="evidence" value="ECO:0007669"/>
    <property type="project" value="InterPro"/>
</dbReference>
<dbReference type="SUPFAM" id="SSF57850">
    <property type="entry name" value="RING/U-box"/>
    <property type="match status" value="1"/>
</dbReference>
<keyword evidence="7" id="KW-1133">Transmembrane helix</keyword>
<accession>A0A540KSA3</accession>
<dbReference type="InterPro" id="IPR013083">
    <property type="entry name" value="Znf_RING/FYVE/PHD"/>
</dbReference>
<dbReference type="Proteomes" id="UP000315295">
    <property type="component" value="Unassembled WGS sequence"/>
</dbReference>
<protein>
    <recommendedName>
        <fullName evidence="8">RING-type domain-containing protein</fullName>
    </recommendedName>
</protein>
<evidence type="ECO:0000313" key="9">
    <source>
        <dbReference type="EMBL" id="TQD77088.1"/>
    </source>
</evidence>
<evidence type="ECO:0000256" key="1">
    <source>
        <dbReference type="ARBA" id="ARBA00003976"/>
    </source>
</evidence>
<keyword evidence="5" id="KW-0862">Zinc</keyword>
<keyword evidence="7" id="KW-0472">Membrane</keyword>
<feature type="transmembrane region" description="Helical" evidence="7">
    <location>
        <begin position="53"/>
        <end position="74"/>
    </location>
</feature>
<reference evidence="9 10" key="1">
    <citation type="journal article" date="2019" name="G3 (Bethesda)">
        <title>Sequencing of a Wild Apple (Malus baccata) Genome Unravels the Differences Between Cultivated and Wild Apple Species Regarding Disease Resistance and Cold Tolerance.</title>
        <authorList>
            <person name="Chen X."/>
        </authorList>
    </citation>
    <scope>NUCLEOTIDE SEQUENCE [LARGE SCALE GENOMIC DNA]</scope>
    <source>
        <strain evidence="10">cv. Shandingzi</strain>
        <tissue evidence="9">Leaves</tissue>
    </source>
</reference>
<evidence type="ECO:0000256" key="3">
    <source>
        <dbReference type="ARBA" id="ARBA00022723"/>
    </source>
</evidence>
<dbReference type="FunFam" id="3.30.40.10:FF:000230">
    <property type="entry name" value="RBR-type E3 ubiquitin transferase"/>
    <property type="match status" value="1"/>
</dbReference>
<comment type="caution">
    <text evidence="9">The sequence shown here is derived from an EMBL/GenBank/DDBJ whole genome shotgun (WGS) entry which is preliminary data.</text>
</comment>
<dbReference type="PROSITE" id="PS00518">
    <property type="entry name" value="ZF_RING_1"/>
    <property type="match status" value="1"/>
</dbReference>
<evidence type="ECO:0000256" key="6">
    <source>
        <dbReference type="PROSITE-ProRule" id="PRU00175"/>
    </source>
</evidence>
<dbReference type="InterPro" id="IPR001841">
    <property type="entry name" value="Znf_RING"/>
</dbReference>
<evidence type="ECO:0000256" key="4">
    <source>
        <dbReference type="ARBA" id="ARBA00022771"/>
    </source>
</evidence>
<evidence type="ECO:0000256" key="2">
    <source>
        <dbReference type="ARBA" id="ARBA00005884"/>
    </source>
</evidence>
<dbReference type="InterPro" id="IPR031127">
    <property type="entry name" value="E3_UB_ligase_RBR"/>
</dbReference>
<gene>
    <name evidence="9" type="ORF">C1H46_037364</name>
</gene>
<dbReference type="GO" id="GO:0008270">
    <property type="term" value="F:zinc ion binding"/>
    <property type="evidence" value="ECO:0007669"/>
    <property type="project" value="UniProtKB-KW"/>
</dbReference>
<keyword evidence="3" id="KW-0479">Metal-binding</keyword>
<evidence type="ECO:0000256" key="5">
    <source>
        <dbReference type="ARBA" id="ARBA00022833"/>
    </source>
</evidence>
<evidence type="ECO:0000259" key="8">
    <source>
        <dbReference type="PROSITE" id="PS50089"/>
    </source>
</evidence>
<dbReference type="PANTHER" id="PTHR11685">
    <property type="entry name" value="RBR FAMILY RING FINGER AND IBR DOMAIN-CONTAINING"/>
    <property type="match status" value="1"/>
</dbReference>
<proteinExistence type="inferred from homology"/>
<sequence length="288" mass="32434">MESGRTKRSEKMVQYFNFGKKNLFVFSYKLAAANIVSSLQPWLHLRRRTVPRLLSALRAVCLLWLCPVLVLVQVSNLQLNVTSITCPVPGCAGVLDPEHCRQILPFDVFVSWGNALSESVLFPESDIDSTFICDFCVEPVNLKDSFNRRGCTHFYCQGCIVKFIVSKLQDNVTRIMCPVPSCTGTLDLEYCRAILPKDVFDRWGKALCESVVMALMGPGKKNWERRVKTRCWKSLPRRRGGGGVQIASTMLKENIDSVTDVEQKDQVLFTVRLQIASSNLGIQSTDDD</sequence>
<dbReference type="STRING" id="106549.A0A540KSA3"/>
<keyword evidence="7" id="KW-0812">Transmembrane</keyword>
<dbReference type="Gene3D" id="3.30.40.10">
    <property type="entry name" value="Zinc/RING finger domain, C3HC4 (zinc finger)"/>
    <property type="match status" value="1"/>
</dbReference>
<dbReference type="EMBL" id="VIEB01000985">
    <property type="protein sequence ID" value="TQD77088.1"/>
    <property type="molecule type" value="Genomic_DNA"/>
</dbReference>